<feature type="compositionally biased region" description="Basic and acidic residues" evidence="1">
    <location>
        <begin position="630"/>
        <end position="642"/>
    </location>
</feature>
<dbReference type="InterPro" id="IPR042095">
    <property type="entry name" value="SUMF_sf"/>
</dbReference>
<reference evidence="4 5" key="1">
    <citation type="submission" date="2024-05" db="EMBL/GenBank/DDBJ databases">
        <title>Sphingomonas sp. HF-S3 16S ribosomal RNA gene Genome sequencing and assembly.</title>
        <authorList>
            <person name="Lee H."/>
        </authorList>
    </citation>
    <scope>NUCLEOTIDE SEQUENCE [LARGE SCALE GENOMIC DNA]</scope>
    <source>
        <strain evidence="4 5">HF-S3</strain>
    </source>
</reference>
<gene>
    <name evidence="4" type="ORF">TPR58_05990</name>
</gene>
<accession>A0ABV0B564</accession>
<dbReference type="InterPro" id="IPR016187">
    <property type="entry name" value="CTDL_fold"/>
</dbReference>
<sequence length="731" mass="83466">MSGATLFFQRWAGIGTAAAMLFSASCTHAQNGEFAPPDERLLIPPACLRLDRSGFCGEAERKAWLESNRVWRDQRYFYIGYSDHRYADPRTAWTQNDFIQAQVGVEDRYLYDPVARRYTVDRYLDDLVKRYGGIDSVLVWPFYPNSGIDARNHIDMIRSMPGGISGVKQMVDDFHRRGVRVLFPMMMWDQGTRKPDKPWPDELAAVMKEVGADGINGDTQPGVPEAYNQAADRIGYPLVLEPELRFNDAMLANNLMSWGYYHDKGFEFAPRVDRYKWLEPRHMVHVNERWARSKVDHVHYAFFNGVGFETWENVWGIWNGLTPRDAELIRRFATISRAIAPMLRTKEWEPYSPMEQGGVFASRWPNQDQTLWTIVNRNGFSVTGAQIAVPERSGERYFDLYHGVELTPTSVNGQRLLSFDLEAQGIGAILATRAAPAPEILTLMATMRQLSGSALSEFDDRWRPLPQAILPIDQTKPYASPPDGMLEIPGGRFVFSVQAVTIEEDKGNVDVQYPWEDSPRRVHKRVMDIPRYYIDRHLVSNSAFSRFLASGYKPKDDGNFLLDWRSGIFPVGAEAKPVTWISIEDARAYCAWAGKRLPREWEWQYAAQGSDGRVYPWGNDWRVDAVPVPDKSRNPRAPDARGLHPSGASPFGVEDMVGTVWQWTDEHRDEHTRSAILRGGSYYQPQGAYWYFPQAYRNTEHARLLLMAPSKDRSAFIGFRCAADAVGENRS</sequence>
<dbReference type="Pfam" id="PF03781">
    <property type="entry name" value="FGE-sulfatase"/>
    <property type="match status" value="1"/>
</dbReference>
<keyword evidence="5" id="KW-1185">Reference proteome</keyword>
<evidence type="ECO:0000313" key="4">
    <source>
        <dbReference type="EMBL" id="MEN3746708.1"/>
    </source>
</evidence>
<feature type="chain" id="PRO_5047182220" evidence="2">
    <location>
        <begin position="30"/>
        <end position="731"/>
    </location>
</feature>
<feature type="region of interest" description="Disordered" evidence="1">
    <location>
        <begin position="629"/>
        <end position="648"/>
    </location>
</feature>
<feature type="signal peptide" evidence="2">
    <location>
        <begin position="1"/>
        <end position="29"/>
    </location>
</feature>
<evidence type="ECO:0000259" key="3">
    <source>
        <dbReference type="Pfam" id="PF03781"/>
    </source>
</evidence>
<dbReference type="Gene3D" id="3.90.1580.10">
    <property type="entry name" value="paralog of FGE (formylglycine-generating enzyme)"/>
    <property type="match status" value="1"/>
</dbReference>
<evidence type="ECO:0000313" key="5">
    <source>
        <dbReference type="Proteomes" id="UP001427805"/>
    </source>
</evidence>
<dbReference type="Proteomes" id="UP001427805">
    <property type="component" value="Unassembled WGS sequence"/>
</dbReference>
<dbReference type="EMBL" id="JBDIZK010000003">
    <property type="protein sequence ID" value="MEN3746708.1"/>
    <property type="molecule type" value="Genomic_DNA"/>
</dbReference>
<evidence type="ECO:0000256" key="2">
    <source>
        <dbReference type="SAM" id="SignalP"/>
    </source>
</evidence>
<comment type="caution">
    <text evidence="4">The sequence shown here is derived from an EMBL/GenBank/DDBJ whole genome shotgun (WGS) entry which is preliminary data.</text>
</comment>
<dbReference type="InterPro" id="IPR051043">
    <property type="entry name" value="Sulfatase_Mod_Factor_Kinase"/>
</dbReference>
<dbReference type="SUPFAM" id="SSF56436">
    <property type="entry name" value="C-type lectin-like"/>
    <property type="match status" value="1"/>
</dbReference>
<feature type="domain" description="Sulfatase-modifying factor enzyme-like" evidence="3">
    <location>
        <begin position="483"/>
        <end position="722"/>
    </location>
</feature>
<dbReference type="PANTHER" id="PTHR23150">
    <property type="entry name" value="SULFATASE MODIFYING FACTOR 1, 2"/>
    <property type="match status" value="1"/>
</dbReference>
<dbReference type="RefSeq" id="WP_346245711.1">
    <property type="nucleotide sequence ID" value="NZ_JBDIZK010000003.1"/>
</dbReference>
<name>A0ABV0B564_9SPHN</name>
<organism evidence="4 5">
    <name type="scientific">Sphingomonas rustica</name>
    <dbReference type="NCBI Taxonomy" id="3103142"/>
    <lineage>
        <taxon>Bacteria</taxon>
        <taxon>Pseudomonadati</taxon>
        <taxon>Pseudomonadota</taxon>
        <taxon>Alphaproteobacteria</taxon>
        <taxon>Sphingomonadales</taxon>
        <taxon>Sphingomonadaceae</taxon>
        <taxon>Sphingomonas</taxon>
    </lineage>
</organism>
<dbReference type="InterPro" id="IPR005532">
    <property type="entry name" value="SUMF_dom"/>
</dbReference>
<dbReference type="PANTHER" id="PTHR23150:SF19">
    <property type="entry name" value="FORMYLGLYCINE-GENERATING ENZYME"/>
    <property type="match status" value="1"/>
</dbReference>
<proteinExistence type="predicted"/>
<protein>
    <submittedName>
        <fullName evidence="4">SUMF1/EgtB/PvdO family nonheme iron enzyme</fullName>
    </submittedName>
</protein>
<evidence type="ECO:0000256" key="1">
    <source>
        <dbReference type="SAM" id="MobiDB-lite"/>
    </source>
</evidence>
<keyword evidence="2" id="KW-0732">Signal</keyword>